<feature type="region of interest" description="Disordered" evidence="1">
    <location>
        <begin position="1"/>
        <end position="118"/>
    </location>
</feature>
<feature type="compositionally biased region" description="Low complexity" evidence="1">
    <location>
        <begin position="14"/>
        <end position="24"/>
    </location>
</feature>
<feature type="compositionally biased region" description="Polar residues" evidence="1">
    <location>
        <begin position="90"/>
        <end position="113"/>
    </location>
</feature>
<dbReference type="AlphaFoldDB" id="A0A2N5TKU3"/>
<protein>
    <submittedName>
        <fullName evidence="2">Uncharacterized protein</fullName>
    </submittedName>
</protein>
<accession>A0A2N5TKU3</accession>
<sequence>MGAHLRNGKNISFEQQASAAAAAREQQRAEQLQTRLPDAQIDAEQASGSDDQFVVHGRDQQVPGSFPGQPAQGGPSDSSAAVFGERGSTELPSKSHSSGTRQSIPPPQGTNQGSREEYSLSPAALERLCRAREKPAPLMGFEELNQLEPTSMEDHLFNPHCGVATSEINSRATSIALASACSTPVPAPVDRQEFLVTRREELSAYVMPRTKFF</sequence>
<reference evidence="2 3" key="1">
    <citation type="submission" date="2017-11" db="EMBL/GenBank/DDBJ databases">
        <title>De novo assembly and phasing of dikaryotic genomes from two isolates of Puccinia coronata f. sp. avenae, the causal agent of oat crown rust.</title>
        <authorList>
            <person name="Miller M.E."/>
            <person name="Zhang Y."/>
            <person name="Omidvar V."/>
            <person name="Sperschneider J."/>
            <person name="Schwessinger B."/>
            <person name="Raley C."/>
            <person name="Palmer J.M."/>
            <person name="Garnica D."/>
            <person name="Upadhyaya N."/>
            <person name="Rathjen J."/>
            <person name="Taylor J.M."/>
            <person name="Park R.F."/>
            <person name="Dodds P.N."/>
            <person name="Hirsch C.D."/>
            <person name="Kianian S.F."/>
            <person name="Figueroa M."/>
        </authorList>
    </citation>
    <scope>NUCLEOTIDE SEQUENCE [LARGE SCALE GENOMIC DNA]</scope>
    <source>
        <strain evidence="2">12SD80</strain>
    </source>
</reference>
<organism evidence="2 3">
    <name type="scientific">Puccinia coronata f. sp. avenae</name>
    <dbReference type="NCBI Taxonomy" id="200324"/>
    <lineage>
        <taxon>Eukaryota</taxon>
        <taxon>Fungi</taxon>
        <taxon>Dikarya</taxon>
        <taxon>Basidiomycota</taxon>
        <taxon>Pucciniomycotina</taxon>
        <taxon>Pucciniomycetes</taxon>
        <taxon>Pucciniales</taxon>
        <taxon>Pucciniaceae</taxon>
        <taxon>Puccinia</taxon>
    </lineage>
</organism>
<dbReference type="Proteomes" id="UP000235392">
    <property type="component" value="Unassembled WGS sequence"/>
</dbReference>
<evidence type="ECO:0000313" key="2">
    <source>
        <dbReference type="EMBL" id="PLW26115.1"/>
    </source>
</evidence>
<name>A0A2N5TKU3_9BASI</name>
<comment type="caution">
    <text evidence="2">The sequence shown here is derived from an EMBL/GenBank/DDBJ whole genome shotgun (WGS) entry which is preliminary data.</text>
</comment>
<evidence type="ECO:0000256" key="1">
    <source>
        <dbReference type="SAM" id="MobiDB-lite"/>
    </source>
</evidence>
<gene>
    <name evidence="2" type="ORF">PCASD_25809</name>
</gene>
<proteinExistence type="predicted"/>
<evidence type="ECO:0000313" key="3">
    <source>
        <dbReference type="Proteomes" id="UP000235392"/>
    </source>
</evidence>
<dbReference type="EMBL" id="PGCI01000483">
    <property type="protein sequence ID" value="PLW26115.1"/>
    <property type="molecule type" value="Genomic_DNA"/>
</dbReference>